<evidence type="ECO:0000256" key="5">
    <source>
        <dbReference type="ARBA" id="ARBA00023004"/>
    </source>
</evidence>
<evidence type="ECO:0000256" key="2">
    <source>
        <dbReference type="ARBA" id="ARBA00022714"/>
    </source>
</evidence>
<dbReference type="InterPro" id="IPR017941">
    <property type="entry name" value="Rieske_2Fe-2S"/>
</dbReference>
<dbReference type="SUPFAM" id="SSF55961">
    <property type="entry name" value="Bet v1-like"/>
    <property type="match status" value="1"/>
</dbReference>
<evidence type="ECO:0000256" key="3">
    <source>
        <dbReference type="ARBA" id="ARBA00022723"/>
    </source>
</evidence>
<dbReference type="GO" id="GO:0051537">
    <property type="term" value="F:2 iron, 2 sulfur cluster binding"/>
    <property type="evidence" value="ECO:0007669"/>
    <property type="project" value="UniProtKB-KW"/>
</dbReference>
<keyword evidence="2" id="KW-0001">2Fe-2S</keyword>
<dbReference type="Proteomes" id="UP000326202">
    <property type="component" value="Chromosome"/>
</dbReference>
<dbReference type="Gene3D" id="2.102.10.10">
    <property type="entry name" value="Rieske [2Fe-2S] iron-sulphur domain"/>
    <property type="match status" value="1"/>
</dbReference>
<feature type="domain" description="Rieske" evidence="7">
    <location>
        <begin position="42"/>
        <end position="150"/>
    </location>
</feature>
<evidence type="ECO:0000259" key="7">
    <source>
        <dbReference type="PROSITE" id="PS51296"/>
    </source>
</evidence>
<dbReference type="InterPro" id="IPR015879">
    <property type="entry name" value="Ring_hydroxy_dOase_asu_C_dom"/>
</dbReference>
<dbReference type="CDD" id="cd03469">
    <property type="entry name" value="Rieske_RO_Alpha_N"/>
    <property type="match status" value="1"/>
</dbReference>
<dbReference type="EMBL" id="CP042906">
    <property type="protein sequence ID" value="QEX14787.1"/>
    <property type="molecule type" value="Genomic_DNA"/>
</dbReference>
<dbReference type="RefSeq" id="WP_191908328.1">
    <property type="nucleotide sequence ID" value="NZ_CP042906.1"/>
</dbReference>
<dbReference type="GO" id="GO:0016491">
    <property type="term" value="F:oxidoreductase activity"/>
    <property type="evidence" value="ECO:0007669"/>
    <property type="project" value="UniProtKB-KW"/>
</dbReference>
<keyword evidence="5" id="KW-0408">Iron</keyword>
<dbReference type="PRINTS" id="PR00090">
    <property type="entry name" value="RNGDIOXGNASE"/>
</dbReference>
<accession>A0A5J6MCU5</accession>
<dbReference type="Pfam" id="PF00848">
    <property type="entry name" value="Ring_hydroxyl_A"/>
    <property type="match status" value="1"/>
</dbReference>
<evidence type="ECO:0000256" key="1">
    <source>
        <dbReference type="ARBA" id="ARBA00001962"/>
    </source>
</evidence>
<evidence type="ECO:0000313" key="9">
    <source>
        <dbReference type="Proteomes" id="UP000326202"/>
    </source>
</evidence>
<dbReference type="KEGG" id="htq:FRZ44_00620"/>
<evidence type="ECO:0000256" key="6">
    <source>
        <dbReference type="ARBA" id="ARBA00023014"/>
    </source>
</evidence>
<reference evidence="8 9" key="1">
    <citation type="submission" date="2019-08" db="EMBL/GenBank/DDBJ databases">
        <title>Hyperibacter terrae gen. nov., sp. nov. and Hyperibacter viscosus sp. nov., two new members in the family Rhodospirillaceae isolated from the rhizosphere of Hypericum perforatum.</title>
        <authorList>
            <person name="Noviana Z."/>
        </authorList>
    </citation>
    <scope>NUCLEOTIDE SEQUENCE [LARGE SCALE GENOMIC DNA]</scope>
    <source>
        <strain evidence="8 9">R5913</strain>
    </source>
</reference>
<keyword evidence="3" id="KW-0479">Metal-binding</keyword>
<protein>
    <submittedName>
        <fullName evidence="8">(2Fe-2S) ferredoxin</fullName>
    </submittedName>
</protein>
<dbReference type="Pfam" id="PF00355">
    <property type="entry name" value="Rieske"/>
    <property type="match status" value="1"/>
</dbReference>
<evidence type="ECO:0000313" key="8">
    <source>
        <dbReference type="EMBL" id="QEX14787.1"/>
    </source>
</evidence>
<proteinExistence type="predicted"/>
<dbReference type="AlphaFoldDB" id="A0A5J6MCU5"/>
<keyword evidence="4" id="KW-0560">Oxidoreductase</keyword>
<dbReference type="PANTHER" id="PTHR43756:SF5">
    <property type="entry name" value="CHOLINE MONOOXYGENASE, CHLOROPLASTIC"/>
    <property type="match status" value="1"/>
</dbReference>
<dbReference type="SUPFAM" id="SSF50022">
    <property type="entry name" value="ISP domain"/>
    <property type="match status" value="1"/>
</dbReference>
<comment type="cofactor">
    <cofactor evidence="1">
        <name>Fe cation</name>
        <dbReference type="ChEBI" id="CHEBI:24875"/>
    </cofactor>
</comment>
<name>A0A5J6MCU5_9PROT</name>
<dbReference type="Gene3D" id="3.90.380.10">
    <property type="entry name" value="Naphthalene 1,2-dioxygenase Alpha Subunit, Chain A, domain 1"/>
    <property type="match status" value="1"/>
</dbReference>
<dbReference type="PANTHER" id="PTHR43756">
    <property type="entry name" value="CHOLINE MONOOXYGENASE, CHLOROPLASTIC"/>
    <property type="match status" value="1"/>
</dbReference>
<evidence type="ECO:0000256" key="4">
    <source>
        <dbReference type="ARBA" id="ARBA00023002"/>
    </source>
</evidence>
<dbReference type="InterPro" id="IPR036922">
    <property type="entry name" value="Rieske_2Fe-2S_sf"/>
</dbReference>
<sequence>MNEQTPIALTEVDSMTRGLPAWTYFNQELTELEYQRVILPSWQFVCHVNQLKNPGDFATLDMMRDSVLVTRGKDGEIRAFSNVCRHRGSKLLDGAGSCKGRIRCPYHGWSYALDGRLMGVPSEQTFPGMKKADFGLKPVEMEIVLGLVFVRLVSGGPSLEEMFKDFIEMARPYRLEEMEPIQQLWTGSWNCNWKVAVDNNLENYHVPIGHPGYHRMLDSDLMGEINEHGVAVSESVLKERPSTVWSERLYQKMAPEVLTDLPEKTRRTWLFFSMAPNIGIDIYPDSMDVFQILPQTAETCVMRYPVFSRPDARREAKVLRYLNARINRQVGHEDRDLSERVQMGLRSNGYEPGPLSNYEHAILDFHDRLRAACPVVTLPQAPAHGTLAAVNTAMLESESGDAAAA</sequence>
<dbReference type="GO" id="GO:0005506">
    <property type="term" value="F:iron ion binding"/>
    <property type="evidence" value="ECO:0007669"/>
    <property type="project" value="InterPro"/>
</dbReference>
<dbReference type="InterPro" id="IPR001663">
    <property type="entry name" value="Rng_hydr_dOase-A"/>
</dbReference>
<organism evidence="8 9">
    <name type="scientific">Hypericibacter terrae</name>
    <dbReference type="NCBI Taxonomy" id="2602015"/>
    <lineage>
        <taxon>Bacteria</taxon>
        <taxon>Pseudomonadati</taxon>
        <taxon>Pseudomonadota</taxon>
        <taxon>Alphaproteobacteria</taxon>
        <taxon>Rhodospirillales</taxon>
        <taxon>Dongiaceae</taxon>
        <taxon>Hypericibacter</taxon>
    </lineage>
</organism>
<keyword evidence="9" id="KW-1185">Reference proteome</keyword>
<dbReference type="PROSITE" id="PS51296">
    <property type="entry name" value="RIESKE"/>
    <property type="match status" value="1"/>
</dbReference>
<dbReference type="CDD" id="cd00680">
    <property type="entry name" value="RHO_alpha_C"/>
    <property type="match status" value="1"/>
</dbReference>
<keyword evidence="6" id="KW-0411">Iron-sulfur</keyword>
<gene>
    <name evidence="8" type="ORF">FRZ44_00620</name>
</gene>